<evidence type="ECO:0000256" key="12">
    <source>
        <dbReference type="RuleBase" id="RU000688"/>
    </source>
</evidence>
<comment type="similarity">
    <text evidence="12">Belongs to the G-protein coupled receptor 1 family.</text>
</comment>
<dbReference type="PANTHER" id="PTHR24225">
    <property type="entry name" value="CHEMOTACTIC RECEPTOR"/>
    <property type="match status" value="1"/>
</dbReference>
<dbReference type="GO" id="GO:0005886">
    <property type="term" value="C:plasma membrane"/>
    <property type="evidence" value="ECO:0007669"/>
    <property type="project" value="UniProtKB-SubCell"/>
</dbReference>
<comment type="similarity">
    <text evidence="11">Belongs to the chemokine-like receptor (CMKLR) family.</text>
</comment>
<evidence type="ECO:0000256" key="8">
    <source>
        <dbReference type="ARBA" id="ARBA00023157"/>
    </source>
</evidence>
<dbReference type="OrthoDB" id="9835842at2759"/>
<dbReference type="Pfam" id="PF00001">
    <property type="entry name" value="7tm_1"/>
    <property type="match status" value="2"/>
</dbReference>
<keyword evidence="9 12" id="KW-0675">Receptor</keyword>
<feature type="transmembrane region" description="Helical" evidence="13">
    <location>
        <begin position="194"/>
        <end position="215"/>
    </location>
</feature>
<reference evidence="15 16" key="1">
    <citation type="submission" date="2021-06" db="EMBL/GenBank/DDBJ databases">
        <title>Chromosome-level genome assembly of the red-tail catfish (Hemibagrus wyckioides).</title>
        <authorList>
            <person name="Shao F."/>
        </authorList>
    </citation>
    <scope>NUCLEOTIDE SEQUENCE [LARGE SCALE GENOMIC DNA]</scope>
    <source>
        <strain evidence="15">EC202008001</strain>
        <tissue evidence="15">Blood</tissue>
    </source>
</reference>
<evidence type="ECO:0000256" key="5">
    <source>
        <dbReference type="ARBA" id="ARBA00022989"/>
    </source>
</evidence>
<keyword evidence="5 13" id="KW-1133">Transmembrane helix</keyword>
<evidence type="ECO:0000256" key="10">
    <source>
        <dbReference type="ARBA" id="ARBA00023224"/>
    </source>
</evidence>
<dbReference type="PANTHER" id="PTHR24225:SF29">
    <property type="entry name" value="C5A ANAPHYLATOXIN CHEMOTACTIC RECEPTOR 1"/>
    <property type="match status" value="1"/>
</dbReference>
<dbReference type="GO" id="GO:0006935">
    <property type="term" value="P:chemotaxis"/>
    <property type="evidence" value="ECO:0007669"/>
    <property type="project" value="UniProtKB-KW"/>
</dbReference>
<evidence type="ECO:0000256" key="13">
    <source>
        <dbReference type="SAM" id="Phobius"/>
    </source>
</evidence>
<feature type="transmembrane region" description="Helical" evidence="13">
    <location>
        <begin position="31"/>
        <end position="54"/>
    </location>
</feature>
<dbReference type="PROSITE" id="PS00237">
    <property type="entry name" value="G_PROTEIN_RECEP_F1_1"/>
    <property type="match status" value="1"/>
</dbReference>
<dbReference type="GO" id="GO:0004878">
    <property type="term" value="F:complement component C5a receptor activity"/>
    <property type="evidence" value="ECO:0007669"/>
    <property type="project" value="TreeGrafter"/>
</dbReference>
<comment type="caution">
    <text evidence="15">The sequence shown here is derived from an EMBL/GenBank/DDBJ whole genome shotgun (WGS) entry which is preliminary data.</text>
</comment>
<keyword evidence="7 13" id="KW-0472">Membrane</keyword>
<sequence length="257" mass="29651">MNYSYNYDYDYYDNITFENDWPEESKESIKIAAYVLFGISCFLGVPGNAFVVWIAGVKMKKTVNSIWFLNLAIADLLFCLSIPFTVDKIRLEYDWSYGDAMCKVIPTIIIINMFTSIFTLNLISLDRFIQIVKPVWAQNNRIACKIMSSHIQAGRSFRIMLAVVLAFCFSWLPYYVGVLIFIYDKSYYAVVAELYPLLISFTYINSCMNPVLYVFMGQDFKKTIKLSLRRVFEKAFSDDIMVSSQGQQSRCTNSSVA</sequence>
<keyword evidence="2" id="KW-1003">Cell membrane</keyword>
<dbReference type="Gene3D" id="1.20.1070.10">
    <property type="entry name" value="Rhodopsin 7-helix transmembrane proteins"/>
    <property type="match status" value="2"/>
</dbReference>
<dbReference type="GO" id="GO:0006954">
    <property type="term" value="P:inflammatory response"/>
    <property type="evidence" value="ECO:0007669"/>
    <property type="project" value="TreeGrafter"/>
</dbReference>
<accession>A0A9D3SFQ2</accession>
<gene>
    <name evidence="15" type="ORF">KOW79_013913</name>
</gene>
<dbReference type="PROSITE" id="PS50262">
    <property type="entry name" value="G_PROTEIN_RECEP_F1_2"/>
    <property type="match status" value="2"/>
</dbReference>
<name>A0A9D3SFQ2_9TELE</name>
<dbReference type="InterPro" id="IPR000276">
    <property type="entry name" value="GPCR_Rhodpsn"/>
</dbReference>
<dbReference type="GO" id="GO:0007204">
    <property type="term" value="P:positive regulation of cytosolic calcium ion concentration"/>
    <property type="evidence" value="ECO:0007669"/>
    <property type="project" value="TreeGrafter"/>
</dbReference>
<protein>
    <recommendedName>
        <fullName evidence="14">G-protein coupled receptors family 1 profile domain-containing protein</fullName>
    </recommendedName>
</protein>
<dbReference type="InterPro" id="IPR000826">
    <property type="entry name" value="Formyl_rcpt-rel"/>
</dbReference>
<dbReference type="AlphaFoldDB" id="A0A9D3SFQ2"/>
<feature type="transmembrane region" description="Helical" evidence="13">
    <location>
        <begin position="66"/>
        <end position="84"/>
    </location>
</feature>
<keyword evidence="8" id="KW-1015">Disulfide bond</keyword>
<feature type="domain" description="G-protein coupled receptors family 1 profile" evidence="14">
    <location>
        <begin position="155"/>
        <end position="213"/>
    </location>
</feature>
<keyword evidence="10 12" id="KW-0807">Transducer</keyword>
<feature type="domain" description="G-protein coupled receptors family 1 profile" evidence="14">
    <location>
        <begin position="47"/>
        <end position="135"/>
    </location>
</feature>
<keyword evidence="4 12" id="KW-0812">Transmembrane</keyword>
<evidence type="ECO:0000259" key="14">
    <source>
        <dbReference type="PROSITE" id="PS50262"/>
    </source>
</evidence>
<dbReference type="GO" id="GO:0004930">
    <property type="term" value="F:G protein-coupled receptor activity"/>
    <property type="evidence" value="ECO:0007669"/>
    <property type="project" value="UniProtKB-KW"/>
</dbReference>
<keyword evidence="3" id="KW-0145">Chemotaxis</keyword>
<dbReference type="InterPro" id="IPR017452">
    <property type="entry name" value="GPCR_Rhodpsn_7TM"/>
</dbReference>
<evidence type="ECO:0000256" key="1">
    <source>
        <dbReference type="ARBA" id="ARBA00004651"/>
    </source>
</evidence>
<evidence type="ECO:0000256" key="2">
    <source>
        <dbReference type="ARBA" id="ARBA00022475"/>
    </source>
</evidence>
<evidence type="ECO:0000313" key="16">
    <source>
        <dbReference type="Proteomes" id="UP000824219"/>
    </source>
</evidence>
<dbReference type="PRINTS" id="PR00526">
    <property type="entry name" value="FMETLEUPHER"/>
</dbReference>
<organism evidence="15 16">
    <name type="scientific">Hemibagrus wyckioides</name>
    <dbReference type="NCBI Taxonomy" id="337641"/>
    <lineage>
        <taxon>Eukaryota</taxon>
        <taxon>Metazoa</taxon>
        <taxon>Chordata</taxon>
        <taxon>Craniata</taxon>
        <taxon>Vertebrata</taxon>
        <taxon>Euteleostomi</taxon>
        <taxon>Actinopterygii</taxon>
        <taxon>Neopterygii</taxon>
        <taxon>Teleostei</taxon>
        <taxon>Ostariophysi</taxon>
        <taxon>Siluriformes</taxon>
        <taxon>Bagridae</taxon>
        <taxon>Hemibagrus</taxon>
    </lineage>
</organism>
<dbReference type="EMBL" id="JAHKSW010000016">
    <property type="protein sequence ID" value="KAG7322567.1"/>
    <property type="molecule type" value="Genomic_DNA"/>
</dbReference>
<evidence type="ECO:0000256" key="7">
    <source>
        <dbReference type="ARBA" id="ARBA00023136"/>
    </source>
</evidence>
<dbReference type="PRINTS" id="PR00237">
    <property type="entry name" value="GPCRRHODOPSN"/>
</dbReference>
<evidence type="ECO:0000313" key="15">
    <source>
        <dbReference type="EMBL" id="KAG7322567.1"/>
    </source>
</evidence>
<feature type="transmembrane region" description="Helical" evidence="13">
    <location>
        <begin position="159"/>
        <end position="182"/>
    </location>
</feature>
<evidence type="ECO:0000256" key="3">
    <source>
        <dbReference type="ARBA" id="ARBA00022500"/>
    </source>
</evidence>
<evidence type="ECO:0000256" key="11">
    <source>
        <dbReference type="ARBA" id="ARBA00025736"/>
    </source>
</evidence>
<dbReference type="SUPFAM" id="SSF81321">
    <property type="entry name" value="Family A G protein-coupled receptor-like"/>
    <property type="match status" value="1"/>
</dbReference>
<keyword evidence="16" id="KW-1185">Reference proteome</keyword>
<evidence type="ECO:0000256" key="4">
    <source>
        <dbReference type="ARBA" id="ARBA00022692"/>
    </source>
</evidence>
<evidence type="ECO:0000256" key="6">
    <source>
        <dbReference type="ARBA" id="ARBA00023040"/>
    </source>
</evidence>
<proteinExistence type="inferred from homology"/>
<dbReference type="Proteomes" id="UP000824219">
    <property type="component" value="Linkage Group LG16"/>
</dbReference>
<keyword evidence="6 12" id="KW-0297">G-protein coupled receptor</keyword>
<evidence type="ECO:0000256" key="9">
    <source>
        <dbReference type="ARBA" id="ARBA00023170"/>
    </source>
</evidence>
<comment type="subcellular location">
    <subcellularLocation>
        <location evidence="1">Cell membrane</location>
        <topology evidence="1">Multi-pass membrane protein</topology>
    </subcellularLocation>
</comment>
<feature type="transmembrane region" description="Helical" evidence="13">
    <location>
        <begin position="104"/>
        <end position="123"/>
    </location>
</feature>
<dbReference type="GO" id="GO:0007200">
    <property type="term" value="P:phospholipase C-activating G protein-coupled receptor signaling pathway"/>
    <property type="evidence" value="ECO:0007669"/>
    <property type="project" value="TreeGrafter"/>
</dbReference>